<keyword evidence="9" id="KW-0732">Signal</keyword>
<accession>A0A9N8H3A2</accession>
<evidence type="ECO:0000256" key="7">
    <source>
        <dbReference type="SAM" id="MobiDB-lite"/>
    </source>
</evidence>
<evidence type="ECO:0000259" key="10">
    <source>
        <dbReference type="PROSITE" id="PS50939"/>
    </source>
</evidence>
<name>A0A9N8H3A2_9STRA</name>
<evidence type="ECO:0000256" key="5">
    <source>
        <dbReference type="ARBA" id="ARBA00022989"/>
    </source>
</evidence>
<evidence type="ECO:0000256" key="3">
    <source>
        <dbReference type="ARBA" id="ARBA00022692"/>
    </source>
</evidence>
<organism evidence="11 12">
    <name type="scientific">Seminavis robusta</name>
    <dbReference type="NCBI Taxonomy" id="568900"/>
    <lineage>
        <taxon>Eukaryota</taxon>
        <taxon>Sar</taxon>
        <taxon>Stramenopiles</taxon>
        <taxon>Ochrophyta</taxon>
        <taxon>Bacillariophyta</taxon>
        <taxon>Bacillariophyceae</taxon>
        <taxon>Bacillariophycidae</taxon>
        <taxon>Naviculales</taxon>
        <taxon>Naviculaceae</taxon>
        <taxon>Seminavis</taxon>
    </lineage>
</organism>
<evidence type="ECO:0000313" key="12">
    <source>
        <dbReference type="Proteomes" id="UP001153069"/>
    </source>
</evidence>
<sequence length="1208" mass="131996">MGRDCLVWGGRRSSYMLLLLLCMAVHVSVVEGSVTILNATAKKTASIDNANYDYQVVLENTSSDPLDDVLIFRWDEPADGILSASLEHTTKVQDNEPSWLAIGFFDSLRNTVPIFDNVLDQVNGQAVVGTYFLATPAVFKYSLGDPHGRVNGNNLNGGVSLMSTDEQTLIFQNMEQGAVTLHDGTPAIRTILTFSKNMDEASATGNTNNNEALIRENGENIFTWAIGPPGMDTLGMHDQRGSFRLDFQQTHTPAAADSPNPGTVDTTPVPAPPPQTPAPQTPAPRPAAGISNIVNATATLQQIDHSAAQESPYSDFDFQVQLDNNLIFYWANPGTSRELKARLEHKAESMATAPSWLSLGFYDVPSNPRPVTPNNFLMNRSTAIIGKSWEAEATSTPIIYKLGYNHDQPGVIQPLPEQTLSEASFLQFTNTNEGVVYTTLSFTKSMTEQHPTEPPILGLGDNVFIWAMGPPGATALTMHSEYGAFRLDLYDAASSHSPPPGTTPAPVASISIIDGTTQAAVSTDPKFDFQVQLEQDVIFRWESPDEDTGIFTGRLVHTTKFVEAAPAWLGFGFPNPADTSTWMLMQNTYAVIGLLPSEKVEKYSLGVNNNHTTGFVQALPLEQQTLKASKMMQSHDPDTGVYTTSLTFAKLLKEDIPLESEIWVNGENRFLWAVGNALTATPTLGMHRDFGAMTVDFAKVVEGEAEGQTPATVPAPAPQPTQPQPQPQSTTESREVSTSSTNVNPFPAPVIVGRCSSEVFQKSGKSIQLTPELVMHWTVNAVKEEEFAEFGEVPSITVVLQYKGQAWLGFGIQDSSQAHGTSSTGIIGLPKTKDSPQLKYNITAKSAVGTVPMADQTLIEAYINQERGNPGLTTLRFTKALQDGLREIDIKPKGLNYFSFAVGSGNEMGYHRHRGAFQLDLSECVDLPPGYNTNAQISDSDNKAKGALTAHAIMAAIAWGFSMPLAVGMAWFRQLIPTTWIYVHVSFNLLTFLLTLLAVLVGVAAVSSRNSTSHFSKGHHVVGVLLFLAYTFQVGNGFLRPPVARKEDGAPVERQPFSLQKPQSAREWWHMIHRSTGIIMLLVGVFQIASGMHLYDQNFRSGRDHFFWYWTYVSLFALTLLALRIWLVMQNRRARGEGASWMEDSAATSVGIDPSDPTGMRGDVDCVVLEIPSRTGDSTMIRGARRMQANAHDMSESNDDDNMTVEIT</sequence>
<dbReference type="Gene3D" id="1.20.120.1770">
    <property type="match status" value="1"/>
</dbReference>
<proteinExistence type="predicted"/>
<evidence type="ECO:0000256" key="2">
    <source>
        <dbReference type="ARBA" id="ARBA00022448"/>
    </source>
</evidence>
<dbReference type="PANTHER" id="PTHR23130">
    <property type="entry name" value="CYTOCHROME B561 AND DOMON DOMAIN-CONTAINING PROTEIN"/>
    <property type="match status" value="1"/>
</dbReference>
<keyword evidence="4" id="KW-0249">Electron transport</keyword>
<feature type="transmembrane region" description="Helical" evidence="8">
    <location>
        <begin position="1107"/>
        <end position="1127"/>
    </location>
</feature>
<dbReference type="SMART" id="SM00665">
    <property type="entry name" value="B561"/>
    <property type="match status" value="1"/>
</dbReference>
<dbReference type="InterPro" id="IPR045266">
    <property type="entry name" value="DOH_DOMON"/>
</dbReference>
<feature type="compositionally biased region" description="Low complexity" evidence="7">
    <location>
        <begin position="727"/>
        <end position="744"/>
    </location>
</feature>
<keyword evidence="2" id="KW-0813">Transport</keyword>
<feature type="region of interest" description="Disordered" evidence="7">
    <location>
        <begin position="705"/>
        <end position="747"/>
    </location>
</feature>
<feature type="region of interest" description="Disordered" evidence="7">
    <location>
        <begin position="251"/>
        <end position="286"/>
    </location>
</feature>
<feature type="transmembrane region" description="Helical" evidence="8">
    <location>
        <begin position="1076"/>
        <end position="1095"/>
    </location>
</feature>
<feature type="transmembrane region" description="Helical" evidence="8">
    <location>
        <begin position="1018"/>
        <end position="1039"/>
    </location>
</feature>
<protein>
    <recommendedName>
        <fullName evidence="10">Cytochrome b561 domain-containing protein</fullName>
    </recommendedName>
</protein>
<dbReference type="OrthoDB" id="48387at2759"/>
<feature type="transmembrane region" description="Helical" evidence="8">
    <location>
        <begin position="948"/>
        <end position="972"/>
    </location>
</feature>
<dbReference type="CDD" id="cd09631">
    <property type="entry name" value="DOMON_DOH"/>
    <property type="match status" value="1"/>
</dbReference>
<feature type="compositionally biased region" description="Pro residues" evidence="7">
    <location>
        <begin position="269"/>
        <end position="285"/>
    </location>
</feature>
<dbReference type="PANTHER" id="PTHR23130:SF171">
    <property type="entry name" value="OS01G0895300 PROTEIN"/>
    <property type="match status" value="1"/>
</dbReference>
<gene>
    <name evidence="11" type="ORF">SEMRO_22_G015490.1</name>
</gene>
<evidence type="ECO:0000256" key="8">
    <source>
        <dbReference type="SAM" id="Phobius"/>
    </source>
</evidence>
<feature type="transmembrane region" description="Helical" evidence="8">
    <location>
        <begin position="979"/>
        <end position="1006"/>
    </location>
</feature>
<dbReference type="AlphaFoldDB" id="A0A9N8H3A2"/>
<evidence type="ECO:0000256" key="4">
    <source>
        <dbReference type="ARBA" id="ARBA00022982"/>
    </source>
</evidence>
<feature type="compositionally biased region" description="Pro residues" evidence="7">
    <location>
        <begin position="713"/>
        <end position="726"/>
    </location>
</feature>
<evidence type="ECO:0000256" key="1">
    <source>
        <dbReference type="ARBA" id="ARBA00004370"/>
    </source>
</evidence>
<dbReference type="EMBL" id="CAICTM010000022">
    <property type="protein sequence ID" value="CAB9497605.1"/>
    <property type="molecule type" value="Genomic_DNA"/>
</dbReference>
<evidence type="ECO:0000256" key="9">
    <source>
        <dbReference type="SAM" id="SignalP"/>
    </source>
</evidence>
<feature type="signal peptide" evidence="9">
    <location>
        <begin position="1"/>
        <end position="32"/>
    </location>
</feature>
<evidence type="ECO:0000256" key="6">
    <source>
        <dbReference type="ARBA" id="ARBA00023136"/>
    </source>
</evidence>
<keyword evidence="5 8" id="KW-1133">Transmembrane helix</keyword>
<feature type="chain" id="PRO_5040289236" description="Cytochrome b561 domain-containing protein" evidence="9">
    <location>
        <begin position="33"/>
        <end position="1208"/>
    </location>
</feature>
<comment type="caution">
    <text evidence="11">The sequence shown here is derived from an EMBL/GenBank/DDBJ whole genome shotgun (WGS) entry which is preliminary data.</text>
</comment>
<dbReference type="GO" id="GO:0016020">
    <property type="term" value="C:membrane"/>
    <property type="evidence" value="ECO:0007669"/>
    <property type="project" value="UniProtKB-SubCell"/>
</dbReference>
<evidence type="ECO:0000313" key="11">
    <source>
        <dbReference type="EMBL" id="CAB9497605.1"/>
    </source>
</evidence>
<keyword evidence="12" id="KW-1185">Reference proteome</keyword>
<dbReference type="PROSITE" id="PS50939">
    <property type="entry name" value="CYTOCHROME_B561"/>
    <property type="match status" value="1"/>
</dbReference>
<keyword evidence="6 8" id="KW-0472">Membrane</keyword>
<comment type="subcellular location">
    <subcellularLocation>
        <location evidence="1">Membrane</location>
    </subcellularLocation>
</comment>
<feature type="domain" description="Cytochrome b561" evidence="10">
    <location>
        <begin position="913"/>
        <end position="1132"/>
    </location>
</feature>
<reference evidence="11" key="1">
    <citation type="submission" date="2020-06" db="EMBL/GenBank/DDBJ databases">
        <authorList>
            <consortium name="Plant Systems Biology data submission"/>
        </authorList>
    </citation>
    <scope>NUCLEOTIDE SEQUENCE</scope>
    <source>
        <strain evidence="11">D6</strain>
    </source>
</reference>
<dbReference type="InterPro" id="IPR006593">
    <property type="entry name" value="Cyt_b561/ferric_Rdtase_TM"/>
</dbReference>
<dbReference type="Proteomes" id="UP001153069">
    <property type="component" value="Unassembled WGS sequence"/>
</dbReference>
<dbReference type="CDD" id="cd08760">
    <property type="entry name" value="Cyt_b561_FRRS1_like"/>
    <property type="match status" value="1"/>
</dbReference>
<keyword evidence="3 8" id="KW-0812">Transmembrane</keyword>